<dbReference type="SUPFAM" id="SSF53850">
    <property type="entry name" value="Periplasmic binding protein-like II"/>
    <property type="match status" value="1"/>
</dbReference>
<dbReference type="Proteomes" id="UP001208689">
    <property type="component" value="Chromosome"/>
</dbReference>
<keyword evidence="1" id="KW-0812">Transmembrane</keyword>
<dbReference type="Pfam" id="PF00496">
    <property type="entry name" value="SBP_bac_5"/>
    <property type="match status" value="1"/>
</dbReference>
<dbReference type="InterPro" id="IPR000914">
    <property type="entry name" value="SBP_5_dom"/>
</dbReference>
<dbReference type="Gene3D" id="3.90.76.10">
    <property type="entry name" value="Dipeptide-binding Protein, Domain 1"/>
    <property type="match status" value="1"/>
</dbReference>
<dbReference type="Gene3D" id="3.40.190.10">
    <property type="entry name" value="Periplasmic binding protein-like II"/>
    <property type="match status" value="1"/>
</dbReference>
<evidence type="ECO:0000313" key="3">
    <source>
        <dbReference type="EMBL" id="UYP46785.1"/>
    </source>
</evidence>
<dbReference type="InterPro" id="IPR039424">
    <property type="entry name" value="SBP_5"/>
</dbReference>
<proteinExistence type="predicted"/>
<keyword evidence="1" id="KW-0472">Membrane</keyword>
<dbReference type="PANTHER" id="PTHR30290:SF82">
    <property type="entry name" value="ABC-TYPE DIPEPTIDE_OLIGOPEPTIDE TRANSPORT SYSTEM, PERIPLASMIC COMPONENT"/>
    <property type="match status" value="1"/>
</dbReference>
<feature type="transmembrane region" description="Helical" evidence="1">
    <location>
        <begin position="617"/>
        <end position="637"/>
    </location>
</feature>
<dbReference type="PANTHER" id="PTHR30290">
    <property type="entry name" value="PERIPLASMIC BINDING COMPONENT OF ABC TRANSPORTER"/>
    <property type="match status" value="1"/>
</dbReference>
<keyword evidence="1" id="KW-1133">Transmembrane helix</keyword>
<feature type="domain" description="Solute-binding protein family 5" evidence="2">
    <location>
        <begin position="77"/>
        <end position="510"/>
    </location>
</feature>
<protein>
    <recommendedName>
        <fullName evidence="2">Solute-binding protein family 5 domain-containing protein</fullName>
    </recommendedName>
</protein>
<evidence type="ECO:0000256" key="1">
    <source>
        <dbReference type="SAM" id="Phobius"/>
    </source>
</evidence>
<reference evidence="3" key="1">
    <citation type="submission" date="2022-09" db="EMBL/GenBank/DDBJ databases">
        <title>Actin cytoskeleton and complex cell architecture in an #Asgard archaeon.</title>
        <authorList>
            <person name="Ponce Toledo R.I."/>
            <person name="Schleper C."/>
            <person name="Rodrigues Oliveira T."/>
            <person name="Wollweber F."/>
            <person name="Xu J."/>
            <person name="Rittmann S."/>
            <person name="Klingl A."/>
            <person name="Pilhofer M."/>
        </authorList>
    </citation>
    <scope>NUCLEOTIDE SEQUENCE</scope>
    <source>
        <strain evidence="3">B-35</strain>
    </source>
</reference>
<evidence type="ECO:0000313" key="4">
    <source>
        <dbReference type="Proteomes" id="UP001208689"/>
    </source>
</evidence>
<sequence>MKLRRNLWMALFMMAFIVPVIASVSATTAPERATIVWSTGYDTQHDNYNPWTGSPAFGIALMYEPLFGLNGAMNDTLIPVIGTEYSWNADGTELTVKINEKAKWSDDEVLDADDVIYSYEIAQYQPRWTGMQDIIASMEKISATEMKFVMTAEKKFSYRMEQFLYTEIPIVPEHVWSEINDGNVTKDLDLFKNDWLNASFNEDWKVASGPYFPYFRDLTAGEEIYKLRDDWWGINTLHMDIPNYSGTPEAEYIGMRKYADNTAKDAAILTDEIDLHAGFYSSVWTALGRNDNIETWFGKSFDEYYLALGAIIEVAPNHMKFPFNQLWFRQALAYSIDYDSIEVAASGGYWNRARQGVIDNRSAGHKSLYNESIQEEYGIDLDVAKAIDILNESCYQVDGVWYTDDVPVEFQGTLGAEADEDSGHAGFNIALGGYEILVPAGWTDVCIATSMWAGDFSDINITTTKREVDFWNGWRVKIMEGDFDMVMQCCTPHLVNDPYTVLGGWRGTANLPWDNASHWESPEYEALYQEFDTAKGDERVAVASQMQELLASELPTIVSHANGFWYLTNTKYWDNWPSAENEYQDAQTAYSINRMALKQRMYLGLIQSESTGASIPWNGFTASLIVGVLSVLSVQIIRRRKQN</sequence>
<evidence type="ECO:0000259" key="2">
    <source>
        <dbReference type="Pfam" id="PF00496"/>
    </source>
</evidence>
<keyword evidence="4" id="KW-1185">Reference proteome</keyword>
<name>A0ABY6HTD9_9ARCH</name>
<dbReference type="EMBL" id="CP104013">
    <property type="protein sequence ID" value="UYP46785.1"/>
    <property type="molecule type" value="Genomic_DNA"/>
</dbReference>
<gene>
    <name evidence="3" type="ORF">NEF87_003070</name>
</gene>
<organism evidence="3 4">
    <name type="scientific">Candidatus Lokiarchaeum ossiferum</name>
    <dbReference type="NCBI Taxonomy" id="2951803"/>
    <lineage>
        <taxon>Archaea</taxon>
        <taxon>Promethearchaeati</taxon>
        <taxon>Promethearchaeota</taxon>
        <taxon>Promethearchaeia</taxon>
        <taxon>Promethearchaeales</taxon>
        <taxon>Promethearchaeaceae</taxon>
        <taxon>Candidatus Lokiarchaeum</taxon>
    </lineage>
</organism>
<accession>A0ABY6HTD9</accession>
<dbReference type="Gene3D" id="3.10.105.10">
    <property type="entry name" value="Dipeptide-binding Protein, Domain 3"/>
    <property type="match status" value="1"/>
</dbReference>